<feature type="compositionally biased region" description="Basic and acidic residues" evidence="1">
    <location>
        <begin position="433"/>
        <end position="448"/>
    </location>
</feature>
<feature type="region of interest" description="Disordered" evidence="1">
    <location>
        <begin position="143"/>
        <end position="225"/>
    </location>
</feature>
<dbReference type="Proteomes" id="UP000001876">
    <property type="component" value="Unassembled WGS sequence"/>
</dbReference>
<name>C1MMN1_MICPC</name>
<dbReference type="RefSeq" id="XP_003057435.1">
    <property type="nucleotide sequence ID" value="XM_003057389.1"/>
</dbReference>
<feature type="compositionally biased region" description="Polar residues" evidence="1">
    <location>
        <begin position="396"/>
        <end position="425"/>
    </location>
</feature>
<dbReference type="OrthoDB" id="527994at2759"/>
<keyword evidence="3" id="KW-1185">Reference proteome</keyword>
<dbReference type="AlphaFoldDB" id="C1MMN1"/>
<evidence type="ECO:0000256" key="1">
    <source>
        <dbReference type="SAM" id="MobiDB-lite"/>
    </source>
</evidence>
<feature type="region of interest" description="Disordered" evidence="1">
    <location>
        <begin position="289"/>
        <end position="308"/>
    </location>
</feature>
<feature type="compositionally biased region" description="Polar residues" evidence="1">
    <location>
        <begin position="658"/>
        <end position="667"/>
    </location>
</feature>
<dbReference type="Pfam" id="PF07004">
    <property type="entry name" value="SHIPPO-rpt"/>
    <property type="match status" value="2"/>
</dbReference>
<dbReference type="InterPro" id="IPR010736">
    <property type="entry name" value="SHIPPO-rpt"/>
</dbReference>
<protein>
    <submittedName>
        <fullName evidence="2">Predicted protein</fullName>
    </submittedName>
</protein>
<gene>
    <name evidence="2" type="ORF">MICPUCDRAFT_56593</name>
</gene>
<dbReference type="EMBL" id="GG663737">
    <property type="protein sequence ID" value="EEH59080.1"/>
    <property type="molecule type" value="Genomic_DNA"/>
</dbReference>
<feature type="region of interest" description="Disordered" evidence="1">
    <location>
        <begin position="614"/>
        <end position="702"/>
    </location>
</feature>
<feature type="compositionally biased region" description="Polar residues" evidence="1">
    <location>
        <begin position="690"/>
        <end position="702"/>
    </location>
</feature>
<organism evidence="3">
    <name type="scientific">Micromonas pusilla (strain CCMP1545)</name>
    <name type="common">Picoplanktonic green alga</name>
    <dbReference type="NCBI Taxonomy" id="564608"/>
    <lineage>
        <taxon>Eukaryota</taxon>
        <taxon>Viridiplantae</taxon>
        <taxon>Chlorophyta</taxon>
        <taxon>Mamiellophyceae</taxon>
        <taxon>Mamiellales</taxon>
        <taxon>Mamiellaceae</taxon>
        <taxon>Micromonas</taxon>
    </lineage>
</organism>
<feature type="compositionally biased region" description="Low complexity" evidence="1">
    <location>
        <begin position="192"/>
        <end position="214"/>
    </location>
</feature>
<accession>C1MMN1</accession>
<sequence length="702" mass="72701">MAFVSRARRDTGKFGPPPATDGEVRVSTPAPLSPRRRARASALPRGSTTFSSIAASVHPSVRLTAPSPTASSRPAPSSQAVGPGAYGEDRASPTYQGVAPFYSTSRRTSLSDGADRAPGPGAHALRSSFAGAQKRATKTFSAFVSGQSRLGKLDTTDAVDNPGPGHYEGANASRETWPRKPANRWKSRSTEDASSSSTTTTTTTTKPTRVTASAPSVPTKSQSYGYAVTPDAGVVPRAPPIRGCSGVKGDTVGPAGYAPVGLGTAFGGSKTAGTDFVSSKSKRGFELARERGTLGDGPPSPGTSYLGEVKLRVEEQLRVSTARRSLADADANANLNPRRSGSGSPTRTTCEREPSGANLGTRGGDARVRVDAVPGPGAYAAPSQFDRASRRKQSKPSRLQNFNVSSPASYQVDVETSLSAPTWATTPGPGAYEDPRVRFKTRDGERPFRVASAKKTTATGDRSPAPPAAKKWFEPGPGQYDLGGMAKDVDRKLGSKNGVFGSSAARFGPGIVREPRGGGVGDRADDDAAESAPGTDGTLARLRRKETSSFASTSKRGGGSGSSPAASPSPSSSPPPPSSSFQLDGAPTRPSNPYQAPPPGAYDVVMNAKWLRKGTTRGTLGGEARFKESGGARDAASSPGPGSYEWTTGKKAAKERSTPTLRSSFRSGTVRFGEDFGGDSPGPDAYDTGGSMNVRSFNVTAR</sequence>
<feature type="compositionally biased region" description="Polar residues" evidence="1">
    <location>
        <begin position="102"/>
        <end position="111"/>
    </location>
</feature>
<dbReference type="GeneID" id="9682396"/>
<evidence type="ECO:0000313" key="3">
    <source>
        <dbReference type="Proteomes" id="UP000001876"/>
    </source>
</evidence>
<proteinExistence type="predicted"/>
<feature type="region of interest" description="Disordered" evidence="1">
    <location>
        <begin position="1"/>
        <end position="130"/>
    </location>
</feature>
<dbReference type="eggNOG" id="ENOG502R8PP">
    <property type="taxonomic scope" value="Eukaryota"/>
</dbReference>
<feature type="compositionally biased region" description="Low complexity" evidence="1">
    <location>
        <begin position="65"/>
        <end position="80"/>
    </location>
</feature>
<evidence type="ECO:0000313" key="2">
    <source>
        <dbReference type="EMBL" id="EEH59080.1"/>
    </source>
</evidence>
<reference evidence="2 3" key="1">
    <citation type="journal article" date="2009" name="Science">
        <title>Green evolution and dynamic adaptations revealed by genomes of the marine picoeukaryotes Micromonas.</title>
        <authorList>
            <person name="Worden A.Z."/>
            <person name="Lee J.H."/>
            <person name="Mock T."/>
            <person name="Rouze P."/>
            <person name="Simmons M.P."/>
            <person name="Aerts A.L."/>
            <person name="Allen A.E."/>
            <person name="Cuvelier M.L."/>
            <person name="Derelle E."/>
            <person name="Everett M.V."/>
            <person name="Foulon E."/>
            <person name="Grimwood J."/>
            <person name="Gundlach H."/>
            <person name="Henrissat B."/>
            <person name="Napoli C."/>
            <person name="McDonald S.M."/>
            <person name="Parker M.S."/>
            <person name="Rombauts S."/>
            <person name="Salamov A."/>
            <person name="Von Dassow P."/>
            <person name="Badger J.H."/>
            <person name="Coutinho P.M."/>
            <person name="Demir E."/>
            <person name="Dubchak I."/>
            <person name="Gentemann C."/>
            <person name="Eikrem W."/>
            <person name="Gready J.E."/>
            <person name="John U."/>
            <person name="Lanier W."/>
            <person name="Lindquist E.A."/>
            <person name="Lucas S."/>
            <person name="Mayer K.F."/>
            <person name="Moreau H."/>
            <person name="Not F."/>
            <person name="Otillar R."/>
            <person name="Panaud O."/>
            <person name="Pangilinan J."/>
            <person name="Paulsen I."/>
            <person name="Piegu B."/>
            <person name="Poliakov A."/>
            <person name="Robbens S."/>
            <person name="Schmutz J."/>
            <person name="Toulza E."/>
            <person name="Wyss T."/>
            <person name="Zelensky A."/>
            <person name="Zhou K."/>
            <person name="Armbrust E.V."/>
            <person name="Bhattacharya D."/>
            <person name="Goodenough U.W."/>
            <person name="Van de Peer Y."/>
            <person name="Grigoriev I.V."/>
        </authorList>
    </citation>
    <scope>NUCLEOTIDE SEQUENCE [LARGE SCALE GENOMIC DNA]</scope>
    <source>
        <strain evidence="2 3">CCMP1545</strain>
    </source>
</reference>
<dbReference type="OMA" id="TERFLWN"/>
<dbReference type="KEGG" id="mpp:MICPUCDRAFT_56593"/>
<feature type="region of interest" description="Disordered" evidence="1">
    <location>
        <begin position="322"/>
        <end position="602"/>
    </location>
</feature>
<feature type="compositionally biased region" description="Polar residues" evidence="1">
    <location>
        <begin position="337"/>
        <end position="348"/>
    </location>
</feature>
<dbReference type="PANTHER" id="PTHR21580:SF28">
    <property type="entry name" value="BOREALIN N-TERMINAL DOMAIN-CONTAINING PROTEIN-RELATED"/>
    <property type="match status" value="1"/>
</dbReference>
<dbReference type="PANTHER" id="PTHR21580">
    <property type="entry name" value="SHIPPO-1-RELATED"/>
    <property type="match status" value="1"/>
</dbReference>
<dbReference type="InterPro" id="IPR051291">
    <property type="entry name" value="CIMAP"/>
</dbReference>